<gene>
    <name evidence="3" type="ORF">K437DRAFT_296498</name>
</gene>
<dbReference type="PANTHER" id="PTHR13489">
    <property type="entry name" value="MINI-CHROMOSOME MAINTENANCE COMPLEX-BINDING PROTEIN"/>
    <property type="match status" value="1"/>
</dbReference>
<name>A0A066V8D6_TILAU</name>
<dbReference type="PANTHER" id="PTHR13489:SF0">
    <property type="entry name" value="MINI-CHROMOSOME MAINTENANCE COMPLEX-BINDING PROTEIN"/>
    <property type="match status" value="1"/>
</dbReference>
<comment type="subcellular location">
    <subcellularLocation>
        <location evidence="1">Nucleus</location>
    </subcellularLocation>
</comment>
<dbReference type="OMA" id="EEHTEMI"/>
<keyword evidence="4" id="KW-1185">Reference proteome</keyword>
<evidence type="ECO:0000313" key="4">
    <source>
        <dbReference type="Proteomes" id="UP000027361"/>
    </source>
</evidence>
<comment type="caution">
    <text evidence="3">The sequence shown here is derived from an EMBL/GenBank/DDBJ whole genome shotgun (WGS) entry which is preliminary data.</text>
</comment>
<dbReference type="STRING" id="1037660.A0A066V8D6"/>
<evidence type="ECO:0000256" key="2">
    <source>
        <dbReference type="ARBA" id="ARBA00023242"/>
    </source>
</evidence>
<organism evidence="3 4">
    <name type="scientific">Tilletiaria anomala (strain ATCC 24038 / CBS 436.72 / UBC 951)</name>
    <dbReference type="NCBI Taxonomy" id="1037660"/>
    <lineage>
        <taxon>Eukaryota</taxon>
        <taxon>Fungi</taxon>
        <taxon>Dikarya</taxon>
        <taxon>Basidiomycota</taxon>
        <taxon>Ustilaginomycotina</taxon>
        <taxon>Exobasidiomycetes</taxon>
        <taxon>Georgefischeriales</taxon>
        <taxon>Tilletiariaceae</taxon>
        <taxon>Tilletiaria</taxon>
    </lineage>
</organism>
<dbReference type="InterPro" id="IPR019140">
    <property type="entry name" value="MCM_complex-bd"/>
</dbReference>
<dbReference type="HOGENOM" id="CLU_029811_2_0_1"/>
<dbReference type="GO" id="GO:0005634">
    <property type="term" value="C:nucleus"/>
    <property type="evidence" value="ECO:0007669"/>
    <property type="project" value="UniProtKB-SubCell"/>
</dbReference>
<reference evidence="3 4" key="1">
    <citation type="submission" date="2014-05" db="EMBL/GenBank/DDBJ databases">
        <title>Draft genome sequence of a rare smut relative, Tilletiaria anomala UBC 951.</title>
        <authorList>
            <consortium name="DOE Joint Genome Institute"/>
            <person name="Toome M."/>
            <person name="Kuo A."/>
            <person name="Henrissat B."/>
            <person name="Lipzen A."/>
            <person name="Tritt A."/>
            <person name="Yoshinaga Y."/>
            <person name="Zane M."/>
            <person name="Barry K."/>
            <person name="Grigoriev I.V."/>
            <person name="Spatafora J.W."/>
            <person name="Aimea M.C."/>
        </authorList>
    </citation>
    <scope>NUCLEOTIDE SEQUENCE [LARGE SCALE GENOMIC DNA]</scope>
    <source>
        <strain evidence="3 4">UBC 951</strain>
    </source>
</reference>
<evidence type="ECO:0000256" key="1">
    <source>
        <dbReference type="ARBA" id="ARBA00004123"/>
    </source>
</evidence>
<dbReference type="Proteomes" id="UP000027361">
    <property type="component" value="Unassembled WGS sequence"/>
</dbReference>
<sequence length="585" mass="62342">MVVPADTDFSRALIKPLELIQSLLDQIASNGGPANLDTLPATAAKKFEEIFTGSRESFAKIPTLAAVLSRDGAAGSSPAQQPKLVRWRCMIQDTGLGTEMFLKTLPSTTASSPADSKLSGYFGAGDFSASATDSSASGGTPAPALLPDEYSNLAERTSMYAVSVPGETDWHAEAWNDAPSGTMLETSTSMKMKQPLAGENGTIGALLKIYDASISETMGVTDVVEVVGVLSSSPFPTSEWQSSGAASSASVSNTESLLPCLHVIYSHSITFDTLPPSLRVDVSATPELILAEQQEKEREALVAYLQAACQGDELVAEFLLLALTARVRSTRAGVAVGSLSLNICDASAAPELMNSLASVLGLLCPSVVSQSLALCELNDTSKQLFPSSDGENLKAGRLQLPKGSVLLIDESKMGEGELKDTGVRNVRALNSVIANRKLPYAFPYSEFEFDSDLNVIVVSQGKSFLSLDVYVPIQATAHIDVQVAEPSAASLHAWRRLILESRRSELTVSQEMADLIQKEFVAARKGAMGAKALGQEDLLRRMAIARLYALSHGKADLNMGMWRKVVGLDEECSRRLMALPSRKST</sequence>
<proteinExistence type="predicted"/>
<dbReference type="RefSeq" id="XP_013240476.1">
    <property type="nucleotide sequence ID" value="XM_013385022.1"/>
</dbReference>
<dbReference type="EMBL" id="JMSN01000131">
    <property type="protein sequence ID" value="KDN37741.1"/>
    <property type="molecule type" value="Genomic_DNA"/>
</dbReference>
<keyword evidence="2" id="KW-0539">Nucleus</keyword>
<protein>
    <recommendedName>
        <fullName evidence="5">Mini-chromosome maintenance complex-binding protein</fullName>
    </recommendedName>
</protein>
<dbReference type="OrthoDB" id="329666at2759"/>
<evidence type="ECO:0008006" key="5">
    <source>
        <dbReference type="Google" id="ProtNLM"/>
    </source>
</evidence>
<dbReference type="GO" id="GO:0003682">
    <property type="term" value="F:chromatin binding"/>
    <property type="evidence" value="ECO:0007669"/>
    <property type="project" value="TreeGrafter"/>
</dbReference>
<evidence type="ECO:0000313" key="3">
    <source>
        <dbReference type="EMBL" id="KDN37741.1"/>
    </source>
</evidence>
<dbReference type="FunCoup" id="A0A066V8D6">
    <property type="interactions" value="10"/>
</dbReference>
<accession>A0A066V8D6</accession>
<dbReference type="InParanoid" id="A0A066V8D6"/>
<dbReference type="GeneID" id="25267322"/>
<dbReference type="GO" id="GO:0006261">
    <property type="term" value="P:DNA-templated DNA replication"/>
    <property type="evidence" value="ECO:0007669"/>
    <property type="project" value="TreeGrafter"/>
</dbReference>
<dbReference type="Pfam" id="PF09739">
    <property type="entry name" value="MCM_bind"/>
    <property type="match status" value="1"/>
</dbReference>
<dbReference type="AlphaFoldDB" id="A0A066V8D6"/>